<keyword evidence="4" id="KW-0045">Antibiotic biosynthesis</keyword>
<evidence type="ECO:0000256" key="4">
    <source>
        <dbReference type="ARBA" id="ARBA00023194"/>
    </source>
</evidence>
<keyword evidence="2" id="KW-0328">Glycosyltransferase</keyword>
<dbReference type="Pfam" id="PF06722">
    <property type="entry name" value="EryCIII-like_C"/>
    <property type="match status" value="1"/>
</dbReference>
<feature type="domain" description="Erythromycin biosynthesis protein CIII-like N-terminal" evidence="7">
    <location>
        <begin position="22"/>
        <end position="264"/>
    </location>
</feature>
<dbReference type="Gene3D" id="3.40.50.2000">
    <property type="entry name" value="Glycogen Phosphorylase B"/>
    <property type="match status" value="2"/>
</dbReference>
<reference evidence="8" key="1">
    <citation type="thesis" date="2004" institute="Department of Chemistry" country="SunMoon University, Asan, South Korea">
        <title>Molecular cloning and characterization of biosynthetic genes cluster of Sch 47554 from Streptomyces sp. SCC 2136.</title>
        <authorList>
            <person name="Sthapit B."/>
        </authorList>
    </citation>
    <scope>NUCLEOTIDE SEQUENCE</scope>
    <source>
        <strain evidence="8">SCC 2136</strain>
    </source>
</reference>
<dbReference type="AlphaFoldDB" id="Q2HR27"/>
<organism evidence="8">
    <name type="scientific">Streptomyces sp. SCC 2136</name>
    <dbReference type="NCBI Taxonomy" id="264024"/>
    <lineage>
        <taxon>Bacteria</taxon>
        <taxon>Bacillati</taxon>
        <taxon>Actinomycetota</taxon>
        <taxon>Actinomycetes</taxon>
        <taxon>Kitasatosporales</taxon>
        <taxon>Streptomycetaceae</taxon>
        <taxon>Streptomyces</taxon>
    </lineage>
</organism>
<gene>
    <name evidence="8" type="primary">schS10</name>
</gene>
<dbReference type="GO" id="GO:0016758">
    <property type="term" value="F:hexosyltransferase activity"/>
    <property type="evidence" value="ECO:0007669"/>
    <property type="project" value="UniProtKB-ARBA"/>
</dbReference>
<feature type="region of interest" description="Disordered" evidence="5">
    <location>
        <begin position="66"/>
        <end position="94"/>
    </location>
</feature>
<dbReference type="SUPFAM" id="SSF53756">
    <property type="entry name" value="UDP-Glycosyltransferase/glycogen phosphorylase"/>
    <property type="match status" value="1"/>
</dbReference>
<dbReference type="EMBL" id="AJ628018">
    <property type="protein sequence ID" value="CAH10110.1"/>
    <property type="molecule type" value="Genomic_DNA"/>
</dbReference>
<dbReference type="NCBIfam" id="TIGR04516">
    <property type="entry name" value="glycosyl_450act"/>
    <property type="match status" value="1"/>
</dbReference>
<accession>Q2HR27</accession>
<proteinExistence type="inferred from homology"/>
<sequence length="430" mass="46908">MRVLLTIFPATSHLYSVVPLAWALQSAGHEVVVASHSGVVDPGVIGNIGAAGLTAVSLGTPDELSPALGAHTGDAKPDRPSLGFDPNEPEESGGWRTARSILASMFSLYYPAPERQGGRRPVLDNLVDFARAWRPDLVLWDPLMLAAPIAARVSGAAHARLVWGMDNVAVIHDRTKRELADPRSELTEHPWLSWFGPMLERYGLELDDEMLLGQWTLDLTQSRMRHPLDLTHIPVRRVPYTGAAALPDWLHARPERPRAVLTLGVSRRKIFGKYSGFPMREFFESVSALDVEVVATLNNEQLAAVGKVPDNVRTVEYVPLNQVLPTSSAIIHHGGGGTFAAAVAHRVPQLVVPLVMWDEMVTARYVADMGAGLVADPAALDVDGLHKQLVRLLEDPSFQLGARGLYEEMLAAPAPTDVVPLLERLTAERR</sequence>
<name>Q2HR27_9ACTN</name>
<dbReference type="PANTHER" id="PTHR48050">
    <property type="entry name" value="STEROL 3-BETA-GLUCOSYLTRANSFERASE"/>
    <property type="match status" value="1"/>
</dbReference>
<dbReference type="PANTHER" id="PTHR48050:SF13">
    <property type="entry name" value="STEROL 3-BETA-GLUCOSYLTRANSFERASE UGT80A2"/>
    <property type="match status" value="1"/>
</dbReference>
<dbReference type="CDD" id="cd03784">
    <property type="entry name" value="GT1_Gtf-like"/>
    <property type="match status" value="1"/>
</dbReference>
<dbReference type="InterPro" id="IPR050426">
    <property type="entry name" value="Glycosyltransferase_28"/>
</dbReference>
<dbReference type="GO" id="GO:0017000">
    <property type="term" value="P:antibiotic biosynthetic process"/>
    <property type="evidence" value="ECO:0007669"/>
    <property type="project" value="UniProtKB-KW"/>
</dbReference>
<dbReference type="InterPro" id="IPR002213">
    <property type="entry name" value="UDP_glucos_trans"/>
</dbReference>
<evidence type="ECO:0000256" key="2">
    <source>
        <dbReference type="ARBA" id="ARBA00022676"/>
    </source>
</evidence>
<evidence type="ECO:0000256" key="5">
    <source>
        <dbReference type="SAM" id="MobiDB-lite"/>
    </source>
</evidence>
<dbReference type="Pfam" id="PF21036">
    <property type="entry name" value="EryCIII-like_N"/>
    <property type="match status" value="1"/>
</dbReference>
<dbReference type="InterPro" id="IPR048284">
    <property type="entry name" value="EryCIII-like_N"/>
</dbReference>
<dbReference type="CAZy" id="GT1">
    <property type="family name" value="Glycosyltransferase Family 1"/>
</dbReference>
<protein>
    <submittedName>
        <fullName evidence="8">Putative O-glycosyltransferase</fullName>
    </submittedName>
</protein>
<feature type="domain" description="Erythromycin biosynthesis protein CIII-like C-terminal" evidence="6">
    <location>
        <begin position="282"/>
        <end position="425"/>
    </location>
</feature>
<keyword evidence="3 8" id="KW-0808">Transferase</keyword>
<evidence type="ECO:0000256" key="3">
    <source>
        <dbReference type="ARBA" id="ARBA00022679"/>
    </source>
</evidence>
<reference evidence="8" key="2">
    <citation type="journal article" date="2006" name="Mol. Cells">
        <title>Angucyclines Sch 47554 and Sch 47555 from Streptomyces sp. SCC-2136: Cloning, Sequencing, and Characterization.</title>
        <authorList>
            <person name="Basnet D.B."/>
            <person name="Oh T.J."/>
            <person name="Vu T.T.H."/>
            <person name="Sthapit B."/>
            <person name="Liou K."/>
            <person name="Lee H.C."/>
            <person name="Yoo J.C."/>
            <person name="Sohng J.K."/>
        </authorList>
    </citation>
    <scope>NUCLEOTIDE SEQUENCE</scope>
    <source>
        <strain evidence="8">SCC 2136</strain>
    </source>
</reference>
<evidence type="ECO:0000259" key="7">
    <source>
        <dbReference type="Pfam" id="PF21036"/>
    </source>
</evidence>
<dbReference type="InterPro" id="IPR030953">
    <property type="entry name" value="Glycosyl_450act"/>
</dbReference>
<dbReference type="InterPro" id="IPR010610">
    <property type="entry name" value="EryCIII-like_C"/>
</dbReference>
<comment type="similarity">
    <text evidence="1">Belongs to the glycosyltransferase 28 family.</text>
</comment>
<evidence type="ECO:0000259" key="6">
    <source>
        <dbReference type="Pfam" id="PF06722"/>
    </source>
</evidence>
<evidence type="ECO:0000256" key="1">
    <source>
        <dbReference type="ARBA" id="ARBA00006962"/>
    </source>
</evidence>
<dbReference type="FunFam" id="3.40.50.2000:FF:000072">
    <property type="entry name" value="Glycosyl transferase"/>
    <property type="match status" value="1"/>
</dbReference>
<evidence type="ECO:0000313" key="8">
    <source>
        <dbReference type="EMBL" id="CAH10110.1"/>
    </source>
</evidence>
<dbReference type="GO" id="GO:0008194">
    <property type="term" value="F:UDP-glycosyltransferase activity"/>
    <property type="evidence" value="ECO:0007669"/>
    <property type="project" value="InterPro"/>
</dbReference>